<evidence type="ECO:0000256" key="5">
    <source>
        <dbReference type="SAM" id="Phobius"/>
    </source>
</evidence>
<gene>
    <name evidence="7" type="ORF">LY90DRAFT_664609</name>
</gene>
<dbReference type="InterPro" id="IPR003807">
    <property type="entry name" value="DUF202"/>
</dbReference>
<dbReference type="GO" id="GO:0012505">
    <property type="term" value="C:endomembrane system"/>
    <property type="evidence" value="ECO:0007669"/>
    <property type="project" value="UniProtKB-SubCell"/>
</dbReference>
<dbReference type="Proteomes" id="UP000193920">
    <property type="component" value="Unassembled WGS sequence"/>
</dbReference>
<proteinExistence type="predicted"/>
<keyword evidence="4 5" id="KW-0472">Membrane</keyword>
<feature type="transmembrane region" description="Helical" evidence="5">
    <location>
        <begin position="44"/>
        <end position="65"/>
    </location>
</feature>
<name>A0A1Y2FBC8_9FUNG</name>
<dbReference type="InterPro" id="IPR051572">
    <property type="entry name" value="VTC_Complex_Subunit"/>
</dbReference>
<keyword evidence="2 5" id="KW-0812">Transmembrane</keyword>
<evidence type="ECO:0000256" key="3">
    <source>
        <dbReference type="ARBA" id="ARBA00022989"/>
    </source>
</evidence>
<feature type="transmembrane region" description="Helical" evidence="5">
    <location>
        <begin position="110"/>
        <end position="131"/>
    </location>
</feature>
<feature type="domain" description="DUF202" evidence="6">
    <location>
        <begin position="35"/>
        <end position="97"/>
    </location>
</feature>
<dbReference type="OrthoDB" id="2243669at2759"/>
<dbReference type="Pfam" id="PF02656">
    <property type="entry name" value="DUF202"/>
    <property type="match status" value="1"/>
</dbReference>
<reference evidence="7 8" key="1">
    <citation type="submission" date="2016-08" db="EMBL/GenBank/DDBJ databases">
        <title>A Parts List for Fungal Cellulosomes Revealed by Comparative Genomics.</title>
        <authorList>
            <consortium name="DOE Joint Genome Institute"/>
            <person name="Haitjema C.H."/>
            <person name="Gilmore S.P."/>
            <person name="Henske J.K."/>
            <person name="Solomon K.V."/>
            <person name="De Groot R."/>
            <person name="Kuo A."/>
            <person name="Mondo S.J."/>
            <person name="Salamov A.A."/>
            <person name="Labutti K."/>
            <person name="Zhao Z."/>
            <person name="Chiniquy J."/>
            <person name="Barry K."/>
            <person name="Brewer H.M."/>
            <person name="Purvine S.O."/>
            <person name="Wright A.T."/>
            <person name="Boxma B."/>
            <person name="Van Alen T."/>
            <person name="Hackstein J.H."/>
            <person name="Baker S.E."/>
            <person name="Grigoriev I.V."/>
            <person name="O'Malley M.A."/>
        </authorList>
    </citation>
    <scope>NUCLEOTIDE SEQUENCE [LARGE SCALE GENOMIC DNA]</scope>
    <source>
        <strain evidence="7 8">G1</strain>
    </source>
</reference>
<evidence type="ECO:0000256" key="2">
    <source>
        <dbReference type="ARBA" id="ARBA00022692"/>
    </source>
</evidence>
<evidence type="ECO:0000259" key="6">
    <source>
        <dbReference type="Pfam" id="PF02656"/>
    </source>
</evidence>
<dbReference type="STRING" id="1754190.A0A1Y2FBC8"/>
<dbReference type="PANTHER" id="PTHR46140">
    <property type="entry name" value="VACUOLAR TRANSPORTER CHAPERONE 1-RELATED"/>
    <property type="match status" value="1"/>
</dbReference>
<dbReference type="AlphaFoldDB" id="A0A1Y2FBC8"/>
<organism evidence="7 8">
    <name type="scientific">Neocallimastix californiae</name>
    <dbReference type="NCBI Taxonomy" id="1754190"/>
    <lineage>
        <taxon>Eukaryota</taxon>
        <taxon>Fungi</taxon>
        <taxon>Fungi incertae sedis</taxon>
        <taxon>Chytridiomycota</taxon>
        <taxon>Chytridiomycota incertae sedis</taxon>
        <taxon>Neocallimastigomycetes</taxon>
        <taxon>Neocallimastigales</taxon>
        <taxon>Neocallimastigaceae</taxon>
        <taxon>Neocallimastix</taxon>
    </lineage>
</organism>
<dbReference type="EMBL" id="MCOG01000013">
    <property type="protein sequence ID" value="ORY80165.1"/>
    <property type="molecule type" value="Genomic_DNA"/>
</dbReference>
<evidence type="ECO:0000313" key="7">
    <source>
        <dbReference type="EMBL" id="ORY80165.1"/>
    </source>
</evidence>
<evidence type="ECO:0000256" key="1">
    <source>
        <dbReference type="ARBA" id="ARBA00004127"/>
    </source>
</evidence>
<feature type="transmembrane region" description="Helical" evidence="5">
    <location>
        <begin position="71"/>
        <end position="89"/>
    </location>
</feature>
<comment type="caution">
    <text evidence="7">The sequence shown here is derived from an EMBL/GenBank/DDBJ whole genome shotgun (WGS) entry which is preliminary data.</text>
</comment>
<dbReference type="GO" id="GO:0033254">
    <property type="term" value="C:vacuolar transporter chaperone complex"/>
    <property type="evidence" value="ECO:0007669"/>
    <property type="project" value="TreeGrafter"/>
</dbReference>
<evidence type="ECO:0000313" key="8">
    <source>
        <dbReference type="Proteomes" id="UP000193920"/>
    </source>
</evidence>
<sequence>MKYEIFTYQNKMQRQGGSKKQSGGSQVTPSRVEPKVYFANERTFLSWTHTGILLAGLSLTILAFGNVVARVGGTLFSIVGIIFIFYAMIRYRWRVNMIKEKHPGPYDDRYGPYLLTGFLIPVVILNLFLSFRELDDQYCF</sequence>
<dbReference type="PANTHER" id="PTHR46140:SF1">
    <property type="entry name" value="VACUOLAR TRANSPORTER CHAPERONE COMPLEX SUBUNIT 4-RELATED"/>
    <property type="match status" value="1"/>
</dbReference>
<keyword evidence="8" id="KW-1185">Reference proteome</keyword>
<keyword evidence="3 5" id="KW-1133">Transmembrane helix</keyword>
<accession>A0A1Y2FBC8</accession>
<protein>
    <recommendedName>
        <fullName evidence="6">DUF202 domain-containing protein</fullName>
    </recommendedName>
</protein>
<dbReference type="GO" id="GO:0000329">
    <property type="term" value="C:fungal-type vacuole membrane"/>
    <property type="evidence" value="ECO:0007669"/>
    <property type="project" value="TreeGrafter"/>
</dbReference>
<comment type="subcellular location">
    <subcellularLocation>
        <location evidence="1">Endomembrane system</location>
        <topology evidence="1">Multi-pass membrane protein</topology>
    </subcellularLocation>
</comment>
<evidence type="ECO:0000256" key="4">
    <source>
        <dbReference type="ARBA" id="ARBA00023136"/>
    </source>
</evidence>